<proteinExistence type="predicted"/>
<feature type="non-terminal residue" evidence="2">
    <location>
        <position position="1"/>
    </location>
</feature>
<feature type="non-terminal residue" evidence="2">
    <location>
        <position position="176"/>
    </location>
</feature>
<accession>A0ABN9Y9T3</accession>
<comment type="caution">
    <text evidence="2">The sequence shown here is derived from an EMBL/GenBank/DDBJ whole genome shotgun (WGS) entry which is preliminary data.</text>
</comment>
<evidence type="ECO:0000313" key="3">
    <source>
        <dbReference type="Proteomes" id="UP001189429"/>
    </source>
</evidence>
<organism evidence="2 3">
    <name type="scientific">Prorocentrum cordatum</name>
    <dbReference type="NCBI Taxonomy" id="2364126"/>
    <lineage>
        <taxon>Eukaryota</taxon>
        <taxon>Sar</taxon>
        <taxon>Alveolata</taxon>
        <taxon>Dinophyceae</taxon>
        <taxon>Prorocentrales</taxon>
        <taxon>Prorocentraceae</taxon>
        <taxon>Prorocentrum</taxon>
    </lineage>
</organism>
<keyword evidence="3" id="KW-1185">Reference proteome</keyword>
<name>A0ABN9Y9T3_9DINO</name>
<sequence length="176" mass="18434">AVESIDGLSGREGRGGGLLAASAAQRQRLESVAEPVSQLGLPPRDLEPLAALQKLQATLSHDGSMSTRAEATAARRWIGPWTPSSSTTSMAPPKTDVLQLKMNGGFKKPCADPALRDPWCCAASPARLLDAGAIDLARDLADVAGEVGLSSAPEKSRRQRPVVDARPAIFWFGAPA</sequence>
<evidence type="ECO:0000256" key="1">
    <source>
        <dbReference type="SAM" id="MobiDB-lite"/>
    </source>
</evidence>
<dbReference type="EMBL" id="CAUYUJ010021894">
    <property type="protein sequence ID" value="CAK0907623.1"/>
    <property type="molecule type" value="Genomic_DNA"/>
</dbReference>
<gene>
    <name evidence="2" type="ORF">PCOR1329_LOCUS82590</name>
</gene>
<feature type="region of interest" description="Disordered" evidence="1">
    <location>
        <begin position="1"/>
        <end position="27"/>
    </location>
</feature>
<reference evidence="2" key="1">
    <citation type="submission" date="2023-10" db="EMBL/GenBank/DDBJ databases">
        <authorList>
            <person name="Chen Y."/>
            <person name="Shah S."/>
            <person name="Dougan E. K."/>
            <person name="Thang M."/>
            <person name="Chan C."/>
        </authorList>
    </citation>
    <scope>NUCLEOTIDE SEQUENCE [LARGE SCALE GENOMIC DNA]</scope>
</reference>
<evidence type="ECO:0000313" key="2">
    <source>
        <dbReference type="EMBL" id="CAK0907623.1"/>
    </source>
</evidence>
<dbReference type="Proteomes" id="UP001189429">
    <property type="component" value="Unassembled WGS sequence"/>
</dbReference>
<protein>
    <submittedName>
        <fullName evidence="2">Uncharacterized protein</fullName>
    </submittedName>
</protein>